<dbReference type="AlphaFoldDB" id="A0A935PUC8"/>
<protein>
    <submittedName>
        <fullName evidence="1">Uncharacterized protein</fullName>
    </submittedName>
</protein>
<dbReference type="EMBL" id="JADJMH010000001">
    <property type="protein sequence ID" value="MBK7673484.1"/>
    <property type="molecule type" value="Genomic_DNA"/>
</dbReference>
<dbReference type="Proteomes" id="UP000697998">
    <property type="component" value="Unassembled WGS sequence"/>
</dbReference>
<comment type="caution">
    <text evidence="1">The sequence shown here is derived from an EMBL/GenBank/DDBJ whole genome shotgun (WGS) entry which is preliminary data.</text>
</comment>
<sequence>MQVERLFEQVKDRHVLIELPDAFNNRRVEIIVLTADEPVAVRRRPHPHIAGRVQINGDILGSVPESDWDLPR</sequence>
<name>A0A935PUC8_9PROT</name>
<organism evidence="1 2">
    <name type="scientific">Candidatus Accumulibacter proximus</name>
    <dbReference type="NCBI Taxonomy" id="2954385"/>
    <lineage>
        <taxon>Bacteria</taxon>
        <taxon>Pseudomonadati</taxon>
        <taxon>Pseudomonadota</taxon>
        <taxon>Betaproteobacteria</taxon>
        <taxon>Candidatus Accumulibacter</taxon>
    </lineage>
</organism>
<gene>
    <name evidence="1" type="ORF">IPJ27_01215</name>
</gene>
<accession>A0A935PUC8</accession>
<proteinExistence type="predicted"/>
<evidence type="ECO:0000313" key="1">
    <source>
        <dbReference type="EMBL" id="MBK7673484.1"/>
    </source>
</evidence>
<reference evidence="1 2" key="1">
    <citation type="submission" date="2020-10" db="EMBL/GenBank/DDBJ databases">
        <title>Connecting structure to function with the recovery of over 1000 high-quality activated sludge metagenome-assembled genomes encoding full-length rRNA genes using long-read sequencing.</title>
        <authorList>
            <person name="Singleton C.M."/>
            <person name="Petriglieri F."/>
            <person name="Kristensen J.M."/>
            <person name="Kirkegaard R.H."/>
            <person name="Michaelsen T.Y."/>
            <person name="Andersen M.H."/>
            <person name="Karst S.M."/>
            <person name="Dueholm M.S."/>
            <person name="Nielsen P.H."/>
            <person name="Albertsen M."/>
        </authorList>
    </citation>
    <scope>NUCLEOTIDE SEQUENCE [LARGE SCALE GENOMIC DNA]</scope>
    <source>
        <strain evidence="1">EsbW_18-Q3-R4-48_BATAC.285</strain>
    </source>
</reference>
<evidence type="ECO:0000313" key="2">
    <source>
        <dbReference type="Proteomes" id="UP000697998"/>
    </source>
</evidence>